<sequence length="184" mass="20956">MREEIDHHINDMLEEGVIKQRESPWPSGIVPVKKKHGSKRFCVDYRRLKDAYPLPRIDDSLQHVGFDAGPFVRLLAGHVVSEDGVTTDPPKIEAIEKWPEPKGSPTEDKNTDKHTDVSNSLLILQEEDENIPIVKTWVKDGQKPTFVQIRACNYVIKTQWSHLEAMKIKDGILCKEQGPGNTLR</sequence>
<dbReference type="OrthoDB" id="10000497at2759"/>
<protein>
    <recommendedName>
        <fullName evidence="4">Reverse transcriptase/retrotransposon-derived protein RNase H-like domain-containing protein</fullName>
    </recommendedName>
</protein>
<dbReference type="InterPro" id="IPR043502">
    <property type="entry name" value="DNA/RNA_pol_sf"/>
</dbReference>
<proteinExistence type="predicted"/>
<dbReference type="EMBL" id="CACVKT020010430">
    <property type="protein sequence ID" value="CAC5426459.1"/>
    <property type="molecule type" value="Genomic_DNA"/>
</dbReference>
<name>A0A6J8F0M9_MYTCO</name>
<evidence type="ECO:0000256" key="1">
    <source>
        <dbReference type="SAM" id="MobiDB-lite"/>
    </source>
</evidence>
<dbReference type="SUPFAM" id="SSF56672">
    <property type="entry name" value="DNA/RNA polymerases"/>
    <property type="match status" value="1"/>
</dbReference>
<gene>
    <name evidence="2" type="ORF">MCOR_58159</name>
</gene>
<dbReference type="Proteomes" id="UP000507470">
    <property type="component" value="Unassembled WGS sequence"/>
</dbReference>
<dbReference type="Gene3D" id="3.10.10.10">
    <property type="entry name" value="HIV Type 1 Reverse Transcriptase, subunit A, domain 1"/>
    <property type="match status" value="1"/>
</dbReference>
<dbReference type="PANTHER" id="PTHR33064">
    <property type="entry name" value="POL PROTEIN"/>
    <property type="match status" value="1"/>
</dbReference>
<evidence type="ECO:0000313" key="3">
    <source>
        <dbReference type="Proteomes" id="UP000507470"/>
    </source>
</evidence>
<organism evidence="2 3">
    <name type="scientific">Mytilus coruscus</name>
    <name type="common">Sea mussel</name>
    <dbReference type="NCBI Taxonomy" id="42192"/>
    <lineage>
        <taxon>Eukaryota</taxon>
        <taxon>Metazoa</taxon>
        <taxon>Spiralia</taxon>
        <taxon>Lophotrochozoa</taxon>
        <taxon>Mollusca</taxon>
        <taxon>Bivalvia</taxon>
        <taxon>Autobranchia</taxon>
        <taxon>Pteriomorphia</taxon>
        <taxon>Mytilida</taxon>
        <taxon>Mytiloidea</taxon>
        <taxon>Mytilidae</taxon>
        <taxon>Mytilinae</taxon>
        <taxon>Mytilus</taxon>
    </lineage>
</organism>
<evidence type="ECO:0000313" key="2">
    <source>
        <dbReference type="EMBL" id="CAC5426459.1"/>
    </source>
</evidence>
<dbReference type="AlphaFoldDB" id="A0A6J8F0M9"/>
<accession>A0A6J8F0M9</accession>
<dbReference type="PANTHER" id="PTHR33064:SF37">
    <property type="entry name" value="RIBONUCLEASE H"/>
    <property type="match status" value="1"/>
</dbReference>
<keyword evidence="3" id="KW-1185">Reference proteome</keyword>
<evidence type="ECO:0008006" key="4">
    <source>
        <dbReference type="Google" id="ProtNLM"/>
    </source>
</evidence>
<dbReference type="InterPro" id="IPR051320">
    <property type="entry name" value="Viral_Replic_Matur_Polypro"/>
</dbReference>
<feature type="region of interest" description="Disordered" evidence="1">
    <location>
        <begin position="95"/>
        <end position="114"/>
    </location>
</feature>
<reference evidence="2 3" key="1">
    <citation type="submission" date="2020-06" db="EMBL/GenBank/DDBJ databases">
        <authorList>
            <person name="Li R."/>
            <person name="Bekaert M."/>
        </authorList>
    </citation>
    <scope>NUCLEOTIDE SEQUENCE [LARGE SCALE GENOMIC DNA]</scope>
    <source>
        <strain evidence="3">wild</strain>
    </source>
</reference>